<proteinExistence type="predicted"/>
<reference evidence="2 3" key="1">
    <citation type="submission" date="2019-08" db="EMBL/GenBank/DDBJ databases">
        <title>Bacillus genomes from the desert of Cuatro Cienegas, Coahuila.</title>
        <authorList>
            <person name="Olmedo-Alvarez G."/>
        </authorList>
    </citation>
    <scope>NUCLEOTIDE SEQUENCE [LARGE SCALE GENOMIC DNA]</scope>
    <source>
        <strain evidence="2 3">CH28_1T</strain>
    </source>
</reference>
<dbReference type="OrthoDB" id="2880832at2"/>
<name>A0A5D4SXN1_9BACI</name>
<feature type="signal peptide" evidence="1">
    <location>
        <begin position="1"/>
        <end position="24"/>
    </location>
</feature>
<feature type="chain" id="PRO_5023131981" evidence="1">
    <location>
        <begin position="25"/>
        <end position="141"/>
    </location>
</feature>
<organism evidence="2 3">
    <name type="scientific">Sutcliffiella horikoshii</name>
    <dbReference type="NCBI Taxonomy" id="79883"/>
    <lineage>
        <taxon>Bacteria</taxon>
        <taxon>Bacillati</taxon>
        <taxon>Bacillota</taxon>
        <taxon>Bacilli</taxon>
        <taxon>Bacillales</taxon>
        <taxon>Bacillaceae</taxon>
        <taxon>Sutcliffiella</taxon>
    </lineage>
</organism>
<dbReference type="Proteomes" id="UP000322524">
    <property type="component" value="Unassembled WGS sequence"/>
</dbReference>
<gene>
    <name evidence="2" type="ORF">FZC76_10320</name>
</gene>
<keyword evidence="1" id="KW-0732">Signal</keyword>
<dbReference type="AlphaFoldDB" id="A0A5D4SXN1"/>
<evidence type="ECO:0000256" key="1">
    <source>
        <dbReference type="SAM" id="SignalP"/>
    </source>
</evidence>
<comment type="caution">
    <text evidence="2">The sequence shown here is derived from an EMBL/GenBank/DDBJ whole genome shotgun (WGS) entry which is preliminary data.</text>
</comment>
<accession>A0A5D4SXN1</accession>
<evidence type="ECO:0000313" key="2">
    <source>
        <dbReference type="EMBL" id="TYS68133.1"/>
    </source>
</evidence>
<dbReference type="EMBL" id="VTEV01000004">
    <property type="protein sequence ID" value="TYS68133.1"/>
    <property type="molecule type" value="Genomic_DNA"/>
</dbReference>
<dbReference type="RefSeq" id="WP_148988115.1">
    <property type="nucleotide sequence ID" value="NZ_VTEV01000004.1"/>
</dbReference>
<evidence type="ECO:0000313" key="3">
    <source>
        <dbReference type="Proteomes" id="UP000322524"/>
    </source>
</evidence>
<sequence length="141" mass="16416">MSKNLSLLCLVILVFISRATYASAENTNLFGRPNSITFKGEDQNWLVVHQMYLVGTEIEYETKIRYKGDNEKIKTLPTMYYSFTDKGENLGVGGVFSLKESNEFKIRMVCDGCQYFDKKKKITFTVGDWEDYEERVVLFRE</sequence>
<protein>
    <submittedName>
        <fullName evidence="2">Uncharacterized protein</fullName>
    </submittedName>
</protein>